<comment type="caution">
    <text evidence="2">The sequence shown here is derived from an EMBL/GenBank/DDBJ whole genome shotgun (WGS) entry which is preliminary data.</text>
</comment>
<feature type="domain" description="Aminoglycoside phosphotransferase" evidence="1">
    <location>
        <begin position="34"/>
        <end position="270"/>
    </location>
</feature>
<protein>
    <submittedName>
        <fullName evidence="2">Phosphotransferase</fullName>
    </submittedName>
</protein>
<reference evidence="2 3" key="1">
    <citation type="submission" date="2019-12" db="EMBL/GenBank/DDBJ databases">
        <title>Comparative genomics gives insights into the taxonomy of the Azoarcus-Aromatoleum group and reveals separate origins of nif in the plant-associated Azoarcus and non-plant-associated Aromatoleum sub-groups.</title>
        <authorList>
            <person name="Lafos M."/>
            <person name="Maluk M."/>
            <person name="Batista M."/>
            <person name="Junghare M."/>
            <person name="Carmona M."/>
            <person name="Faoro H."/>
            <person name="Cruz L.M."/>
            <person name="Battistoni F."/>
            <person name="De Souza E."/>
            <person name="Pedrosa F."/>
            <person name="Chen W.-M."/>
            <person name="Poole P.S."/>
            <person name="Dixon R.A."/>
            <person name="James E.K."/>
        </authorList>
    </citation>
    <scope>NUCLEOTIDE SEQUENCE [LARGE SCALE GENOMIC DNA]</scope>
    <source>
        <strain evidence="2 3">Td21</strain>
    </source>
</reference>
<evidence type="ECO:0000313" key="3">
    <source>
        <dbReference type="Proteomes" id="UP000623795"/>
    </source>
</evidence>
<dbReference type="RefSeq" id="WP_169254163.1">
    <property type="nucleotide sequence ID" value="NZ_WTVN01000001.1"/>
</dbReference>
<dbReference type="EMBL" id="WTVN01000001">
    <property type="protein sequence ID" value="NMG42245.1"/>
    <property type="molecule type" value="Genomic_DNA"/>
</dbReference>
<gene>
    <name evidence="2" type="ORF">GPA22_00630</name>
</gene>
<keyword evidence="3" id="KW-1185">Reference proteome</keyword>
<proteinExistence type="predicted"/>
<dbReference type="InterPro" id="IPR051678">
    <property type="entry name" value="AGP_Transferase"/>
</dbReference>
<accession>A0ABX1PVE5</accession>
<dbReference type="Proteomes" id="UP000623795">
    <property type="component" value="Unassembled WGS sequence"/>
</dbReference>
<dbReference type="PANTHER" id="PTHR21310:SF40">
    <property type="entry name" value="AMINOGLYCOSIDE PHOSPHOTRANSFERASE DOMAIN-CONTAINING PROTEIN-RELATED"/>
    <property type="match status" value="1"/>
</dbReference>
<dbReference type="Gene3D" id="3.90.1200.10">
    <property type="match status" value="1"/>
</dbReference>
<sequence length="354" mass="39522">MTMFIDKGREAAQDWDAVAHYLAGQGMTLDREREIRQFASGIANLNYLVSLDGKPAVFRRPPDNDAPPGAYDFARQYKILSRLGKCLPTTPRGLAYCDDTRVIGVPFLISEFRKGIAIGRELPEQLAAVDHIGSRLSALIVAALAQLHRISPVEAGLADLGKAEGFIARQIHGWHKRASRVMSGEPMRKVDLLRDWLAAHQPAERPGTLVHLDFKLDNVLVAPETLTVQGIVDWEMATIGDPCYDLMLMLSLWGEPSDGPVYAQQWYMPCTASGWWTRRQTLEVYQRQTGIHLSEADVKFYWLLAMFRNVGAIAQLITLYQREAMPNASTIDMPAVLASTLDHALALTARPLDW</sequence>
<dbReference type="SUPFAM" id="SSF56112">
    <property type="entry name" value="Protein kinase-like (PK-like)"/>
    <property type="match status" value="1"/>
</dbReference>
<name>A0ABX1PVE5_9RHOO</name>
<dbReference type="Pfam" id="PF01636">
    <property type="entry name" value="APH"/>
    <property type="match status" value="1"/>
</dbReference>
<dbReference type="Gene3D" id="3.30.200.20">
    <property type="entry name" value="Phosphorylase Kinase, domain 1"/>
    <property type="match status" value="1"/>
</dbReference>
<dbReference type="InterPro" id="IPR011009">
    <property type="entry name" value="Kinase-like_dom_sf"/>
</dbReference>
<dbReference type="PANTHER" id="PTHR21310">
    <property type="entry name" value="AMINOGLYCOSIDE PHOSPHOTRANSFERASE-RELATED-RELATED"/>
    <property type="match status" value="1"/>
</dbReference>
<organism evidence="2 3">
    <name type="scientific">Aromatoleum toluvorans</name>
    <dbReference type="NCBI Taxonomy" id="92002"/>
    <lineage>
        <taxon>Bacteria</taxon>
        <taxon>Pseudomonadati</taxon>
        <taxon>Pseudomonadota</taxon>
        <taxon>Betaproteobacteria</taxon>
        <taxon>Rhodocyclales</taxon>
        <taxon>Rhodocyclaceae</taxon>
        <taxon>Aromatoleum</taxon>
    </lineage>
</organism>
<dbReference type="CDD" id="cd05154">
    <property type="entry name" value="ACAD10_11_N-like"/>
    <property type="match status" value="1"/>
</dbReference>
<evidence type="ECO:0000259" key="1">
    <source>
        <dbReference type="Pfam" id="PF01636"/>
    </source>
</evidence>
<dbReference type="InterPro" id="IPR002575">
    <property type="entry name" value="Aminoglycoside_PTrfase"/>
</dbReference>
<evidence type="ECO:0000313" key="2">
    <source>
        <dbReference type="EMBL" id="NMG42245.1"/>
    </source>
</evidence>
<dbReference type="InterPro" id="IPR041726">
    <property type="entry name" value="ACAD10_11_N"/>
</dbReference>